<dbReference type="InterPro" id="IPR026336">
    <property type="entry name" value="PdeM-like"/>
</dbReference>
<name>A0ABW5AV56_9FLAO</name>
<dbReference type="Proteomes" id="UP001597344">
    <property type="component" value="Unassembled WGS sequence"/>
</dbReference>
<keyword evidence="2" id="KW-0436">Ligase</keyword>
<keyword evidence="2" id="KW-0378">Hydrolase</keyword>
<dbReference type="Gene3D" id="3.60.21.10">
    <property type="match status" value="1"/>
</dbReference>
<comment type="caution">
    <text evidence="2">The sequence shown here is derived from an EMBL/GenBank/DDBJ whole genome shotgun (WGS) entry which is preliminary data.</text>
</comment>
<dbReference type="NCBIfam" id="TIGR04123">
    <property type="entry name" value="P_estr_lig_assc"/>
    <property type="match status" value="1"/>
</dbReference>
<dbReference type="RefSeq" id="WP_378318954.1">
    <property type="nucleotide sequence ID" value="NZ_JBHUHY010000003.1"/>
</dbReference>
<dbReference type="PIRSF" id="PIRSF000887">
    <property type="entry name" value="Pesterase_MJ0037"/>
    <property type="match status" value="1"/>
</dbReference>
<dbReference type="SUPFAM" id="SSF56300">
    <property type="entry name" value="Metallo-dependent phosphatases"/>
    <property type="match status" value="1"/>
</dbReference>
<feature type="domain" description="Calcineurin-like phosphoesterase" evidence="1">
    <location>
        <begin position="29"/>
        <end position="151"/>
    </location>
</feature>
<reference evidence="3" key="1">
    <citation type="journal article" date="2019" name="Int. J. Syst. Evol. Microbiol.">
        <title>The Global Catalogue of Microorganisms (GCM) 10K type strain sequencing project: providing services to taxonomists for standard genome sequencing and annotation.</title>
        <authorList>
            <consortium name="The Broad Institute Genomics Platform"/>
            <consortium name="The Broad Institute Genome Sequencing Center for Infectious Disease"/>
            <person name="Wu L."/>
            <person name="Ma J."/>
        </authorList>
    </citation>
    <scope>NUCLEOTIDE SEQUENCE [LARGE SCALE GENOMIC DNA]</scope>
    <source>
        <strain evidence="3">DT92</strain>
    </source>
</reference>
<dbReference type="EMBL" id="JBHUHY010000003">
    <property type="protein sequence ID" value="MFD2185966.1"/>
    <property type="molecule type" value="Genomic_DNA"/>
</dbReference>
<dbReference type="InterPro" id="IPR004843">
    <property type="entry name" value="Calcineurin-like_PHP"/>
</dbReference>
<dbReference type="GO" id="GO:0016787">
    <property type="term" value="F:hydrolase activity"/>
    <property type="evidence" value="ECO:0007669"/>
    <property type="project" value="UniProtKB-KW"/>
</dbReference>
<keyword evidence="2" id="KW-0255">Endonuclease</keyword>
<sequence>MKTRTITYHYQTFTLHPSGALYWHETEMLLIADVHLGKVSHFRKHGSAVPQSAIPYNFDKLDRTIAHFEPKVLCFLGDLFHSVINSEWLLFSEWIKNITAKVVLVTGNHDIISPLKYEEVNVHITSEWQIGAVLLTHIPEERQHVFTISGHIHPGIRLQGSGRQSLSIPCFFKTPTQLILPAFGAFTGNYTMTPSENDEVFVITEDEVIQVDLTRFMH</sequence>
<keyword evidence="2" id="KW-0540">Nuclease</keyword>
<accession>A0ABW5AV56</accession>
<evidence type="ECO:0000313" key="3">
    <source>
        <dbReference type="Proteomes" id="UP001597344"/>
    </source>
</evidence>
<dbReference type="InterPro" id="IPR029052">
    <property type="entry name" value="Metallo-depent_PP-like"/>
</dbReference>
<dbReference type="InterPro" id="IPR024173">
    <property type="entry name" value="Pesterase_MJ0037-like"/>
</dbReference>
<dbReference type="GO" id="GO:0016874">
    <property type="term" value="F:ligase activity"/>
    <property type="evidence" value="ECO:0007669"/>
    <property type="project" value="UniProtKB-KW"/>
</dbReference>
<gene>
    <name evidence="2" type="primary">pdeM</name>
    <name evidence="2" type="ORF">ACFSJT_04120</name>
</gene>
<keyword evidence="3" id="KW-1185">Reference proteome</keyword>
<evidence type="ECO:0000259" key="1">
    <source>
        <dbReference type="Pfam" id="PF00149"/>
    </source>
</evidence>
<organism evidence="2 3">
    <name type="scientific">Aquimarina celericrescens</name>
    <dbReference type="NCBI Taxonomy" id="1964542"/>
    <lineage>
        <taxon>Bacteria</taxon>
        <taxon>Pseudomonadati</taxon>
        <taxon>Bacteroidota</taxon>
        <taxon>Flavobacteriia</taxon>
        <taxon>Flavobacteriales</taxon>
        <taxon>Flavobacteriaceae</taxon>
        <taxon>Aquimarina</taxon>
    </lineage>
</organism>
<dbReference type="PANTHER" id="PTHR39323:SF1">
    <property type="entry name" value="BLR1149 PROTEIN"/>
    <property type="match status" value="1"/>
</dbReference>
<proteinExistence type="predicted"/>
<dbReference type="GO" id="GO:0004519">
    <property type="term" value="F:endonuclease activity"/>
    <property type="evidence" value="ECO:0007669"/>
    <property type="project" value="UniProtKB-KW"/>
</dbReference>
<dbReference type="PANTHER" id="PTHR39323">
    <property type="entry name" value="BLR1149 PROTEIN"/>
    <property type="match status" value="1"/>
</dbReference>
<evidence type="ECO:0000313" key="2">
    <source>
        <dbReference type="EMBL" id="MFD2185966.1"/>
    </source>
</evidence>
<protein>
    <submittedName>
        <fullName evidence="2">Ligase-associated DNA damage response endonuclease PdeM</fullName>
        <ecNumber evidence="2">3.1.-.-</ecNumber>
    </submittedName>
</protein>
<dbReference type="EC" id="3.1.-.-" evidence="2"/>
<dbReference type="Pfam" id="PF00149">
    <property type="entry name" value="Metallophos"/>
    <property type="match status" value="1"/>
</dbReference>